<organism evidence="2 3">
    <name type="scientific">Paspalum notatum var. saurae</name>
    <dbReference type="NCBI Taxonomy" id="547442"/>
    <lineage>
        <taxon>Eukaryota</taxon>
        <taxon>Viridiplantae</taxon>
        <taxon>Streptophyta</taxon>
        <taxon>Embryophyta</taxon>
        <taxon>Tracheophyta</taxon>
        <taxon>Spermatophyta</taxon>
        <taxon>Magnoliopsida</taxon>
        <taxon>Liliopsida</taxon>
        <taxon>Poales</taxon>
        <taxon>Poaceae</taxon>
        <taxon>PACMAD clade</taxon>
        <taxon>Panicoideae</taxon>
        <taxon>Andropogonodae</taxon>
        <taxon>Paspaleae</taxon>
        <taxon>Paspalinae</taxon>
        <taxon>Paspalum</taxon>
    </lineage>
</organism>
<feature type="compositionally biased region" description="Acidic residues" evidence="1">
    <location>
        <begin position="81"/>
        <end position="91"/>
    </location>
</feature>
<accession>A0AAQ3UHM1</accession>
<dbReference type="AlphaFoldDB" id="A0AAQ3UHM1"/>
<sequence length="100" mass="11371">MILRSALRAGRSLRRVPRVQLIAEHDEPCRAPHHRCAAATRSWDVQEPSPASRWGIVPIGRGYGLRSYSAAPARRRKEKPMDEDEDEEVVEEERIRGSGK</sequence>
<keyword evidence="3" id="KW-1185">Reference proteome</keyword>
<dbReference type="EMBL" id="CP144753">
    <property type="protein sequence ID" value="WVZ92161.1"/>
    <property type="molecule type" value="Genomic_DNA"/>
</dbReference>
<dbReference type="Proteomes" id="UP001341281">
    <property type="component" value="Chromosome 09"/>
</dbReference>
<protein>
    <submittedName>
        <fullName evidence="2">Uncharacterized protein</fullName>
    </submittedName>
</protein>
<reference evidence="2 3" key="1">
    <citation type="submission" date="2024-02" db="EMBL/GenBank/DDBJ databases">
        <title>High-quality chromosome-scale genome assembly of Pensacola bahiagrass (Paspalum notatum Flugge var. saurae).</title>
        <authorList>
            <person name="Vega J.M."/>
            <person name="Podio M."/>
            <person name="Orjuela J."/>
            <person name="Siena L.A."/>
            <person name="Pessino S.C."/>
            <person name="Combes M.C."/>
            <person name="Mariac C."/>
            <person name="Albertini E."/>
            <person name="Pupilli F."/>
            <person name="Ortiz J.P.A."/>
            <person name="Leblanc O."/>
        </authorList>
    </citation>
    <scope>NUCLEOTIDE SEQUENCE [LARGE SCALE GENOMIC DNA]</scope>
    <source>
        <strain evidence="2">R1</strain>
        <tissue evidence="2">Leaf</tissue>
    </source>
</reference>
<feature type="region of interest" description="Disordered" evidence="1">
    <location>
        <begin position="70"/>
        <end position="100"/>
    </location>
</feature>
<gene>
    <name evidence="2" type="ORF">U9M48_038248</name>
</gene>
<evidence type="ECO:0000313" key="3">
    <source>
        <dbReference type="Proteomes" id="UP001341281"/>
    </source>
</evidence>
<evidence type="ECO:0000313" key="2">
    <source>
        <dbReference type="EMBL" id="WVZ92161.1"/>
    </source>
</evidence>
<name>A0AAQ3UHM1_PASNO</name>
<evidence type="ECO:0000256" key="1">
    <source>
        <dbReference type="SAM" id="MobiDB-lite"/>
    </source>
</evidence>
<proteinExistence type="predicted"/>